<evidence type="ECO:0000313" key="10">
    <source>
        <dbReference type="Proteomes" id="UP000006860"/>
    </source>
</evidence>
<dbReference type="EMBL" id="CP002546">
    <property type="protein sequence ID" value="ADY60299.1"/>
    <property type="molecule type" value="Genomic_DNA"/>
</dbReference>
<evidence type="ECO:0000259" key="6">
    <source>
        <dbReference type="Pfam" id="PF07635"/>
    </source>
</evidence>
<feature type="domain" description="DUF1595" evidence="7">
    <location>
        <begin position="533"/>
        <end position="593"/>
    </location>
</feature>
<dbReference type="Gene3D" id="2.60.60.40">
    <property type="match status" value="1"/>
</dbReference>
<dbReference type="InterPro" id="IPR011429">
    <property type="entry name" value="Cyt_c_Planctomycete-type"/>
</dbReference>
<dbReference type="InterPro" id="IPR013036">
    <property type="entry name" value="DUF1587"/>
</dbReference>
<evidence type="ECO:0000256" key="1">
    <source>
        <dbReference type="SAM" id="MobiDB-lite"/>
    </source>
</evidence>
<dbReference type="Pfam" id="PF07637">
    <property type="entry name" value="PSD5"/>
    <property type="match status" value="1"/>
</dbReference>
<dbReference type="Pfam" id="PF07627">
    <property type="entry name" value="PSCyt3"/>
    <property type="match status" value="1"/>
</dbReference>
<proteinExistence type="predicted"/>
<protein>
    <recommendedName>
        <fullName evidence="11">Cytochrome c domain-containing protein</fullName>
    </recommendedName>
</protein>
<dbReference type="Pfam" id="PF16841">
    <property type="entry name" value="CBM60"/>
    <property type="match status" value="1"/>
</dbReference>
<dbReference type="AlphaFoldDB" id="F0SRY3"/>
<feature type="domain" description="DUF1592" evidence="5">
    <location>
        <begin position="607"/>
        <end position="734"/>
    </location>
</feature>
<gene>
    <name evidence="9" type="ordered locus">Plabr_2699</name>
</gene>
<feature type="compositionally biased region" description="Basic and acidic residues" evidence="1">
    <location>
        <begin position="507"/>
        <end position="516"/>
    </location>
</feature>
<dbReference type="InterPro" id="IPR031768">
    <property type="entry name" value="CBM60_xylan-bd"/>
</dbReference>
<evidence type="ECO:0000259" key="5">
    <source>
        <dbReference type="Pfam" id="PF07631"/>
    </source>
</evidence>
<feature type="compositionally biased region" description="Basic residues" evidence="1">
    <location>
        <begin position="139"/>
        <end position="153"/>
    </location>
</feature>
<reference evidence="10" key="1">
    <citation type="submission" date="2011-02" db="EMBL/GenBank/DDBJ databases">
        <title>The complete genome of Planctomyces brasiliensis DSM 5305.</title>
        <authorList>
            <person name="Lucas S."/>
            <person name="Copeland A."/>
            <person name="Lapidus A."/>
            <person name="Bruce D."/>
            <person name="Goodwin L."/>
            <person name="Pitluck S."/>
            <person name="Kyrpides N."/>
            <person name="Mavromatis K."/>
            <person name="Pagani I."/>
            <person name="Ivanova N."/>
            <person name="Ovchinnikova G."/>
            <person name="Lu M."/>
            <person name="Detter J.C."/>
            <person name="Han C."/>
            <person name="Land M."/>
            <person name="Hauser L."/>
            <person name="Markowitz V."/>
            <person name="Cheng J.-F."/>
            <person name="Hugenholtz P."/>
            <person name="Woyke T."/>
            <person name="Wu D."/>
            <person name="Tindall B."/>
            <person name="Pomrenke H.G."/>
            <person name="Brambilla E."/>
            <person name="Klenk H.-P."/>
            <person name="Eisen J.A."/>
        </authorList>
    </citation>
    <scope>NUCLEOTIDE SEQUENCE [LARGE SCALE GENOMIC DNA]</scope>
    <source>
        <strain evidence="10">ATCC 49424 / DSM 5305 / JCM 21570 / NBRC 103401 / IFAM 1448</strain>
    </source>
</reference>
<organism evidence="9 10">
    <name type="scientific">Rubinisphaera brasiliensis (strain ATCC 49424 / DSM 5305 / JCM 21570 / IAM 15109 / NBRC 103401 / IFAM 1448)</name>
    <name type="common">Planctomyces brasiliensis</name>
    <dbReference type="NCBI Taxonomy" id="756272"/>
    <lineage>
        <taxon>Bacteria</taxon>
        <taxon>Pseudomonadati</taxon>
        <taxon>Planctomycetota</taxon>
        <taxon>Planctomycetia</taxon>
        <taxon>Planctomycetales</taxon>
        <taxon>Planctomycetaceae</taxon>
        <taxon>Rubinisphaera</taxon>
    </lineage>
</organism>
<keyword evidence="10" id="KW-1185">Reference proteome</keyword>
<dbReference type="InterPro" id="IPR011478">
    <property type="entry name" value="DUF1585"/>
</dbReference>
<evidence type="ECO:0000259" key="2">
    <source>
        <dbReference type="Pfam" id="PF07624"/>
    </source>
</evidence>
<dbReference type="OrthoDB" id="175242at2"/>
<evidence type="ECO:0008006" key="11">
    <source>
        <dbReference type="Google" id="ProtNLM"/>
    </source>
</evidence>
<evidence type="ECO:0000259" key="7">
    <source>
        <dbReference type="Pfam" id="PF07637"/>
    </source>
</evidence>
<feature type="domain" description="DUF1585" evidence="2">
    <location>
        <begin position="864"/>
        <end position="937"/>
    </location>
</feature>
<evidence type="ECO:0000313" key="9">
    <source>
        <dbReference type="EMBL" id="ADY60299.1"/>
    </source>
</evidence>
<evidence type="ECO:0000259" key="8">
    <source>
        <dbReference type="Pfam" id="PF16841"/>
    </source>
</evidence>
<dbReference type="InterPro" id="IPR013039">
    <property type="entry name" value="DUF1588"/>
</dbReference>
<feature type="domain" description="Cytochrome C Planctomycete-type" evidence="6">
    <location>
        <begin position="219"/>
        <end position="266"/>
    </location>
</feature>
<evidence type="ECO:0000259" key="4">
    <source>
        <dbReference type="Pfam" id="PF07627"/>
    </source>
</evidence>
<dbReference type="Pfam" id="PF07635">
    <property type="entry name" value="PSCyt1"/>
    <property type="match status" value="1"/>
</dbReference>
<dbReference type="Pfam" id="PF07624">
    <property type="entry name" value="PSD2"/>
    <property type="match status" value="1"/>
</dbReference>
<evidence type="ECO:0000259" key="3">
    <source>
        <dbReference type="Pfam" id="PF07626"/>
    </source>
</evidence>
<dbReference type="InterPro" id="IPR013043">
    <property type="entry name" value="DUF1595"/>
</dbReference>
<dbReference type="KEGG" id="pbs:Plabr_2699"/>
<feature type="compositionally biased region" description="Polar residues" evidence="1">
    <location>
        <begin position="91"/>
        <end position="112"/>
    </location>
</feature>
<sequence>MLQQGERIRPGFAVRPLTYLNATCPTSTLEQRRLLRSCTVRPDPTECSMETFSFRCPNCRTRLRVKQKYVGAMKTCPNRDCGTSIRIPDPNQLQSARSSQKILSTNAEQTGENSRKRKPVVAAEKVRRETKATSASARKTSKKPTVAKKKSAKPQRSGSWRLKGIAAAGAVFVIAITATYSLLPSANTGGVSPEDTQVQAEAPHNSYGTTIRPFLETYCMDCHGADLQEGGIRFDNVAQQPDLLANHAMWSKVQQQIAVGSMPPQDVDMPPMEQRQLVADFLDKAINQFDCATVDNAGHVTVRRLNRTEYDNTIRDLLGVDLNLSRNFPSDDVGYGFDTIGDVLSVSPLLMERYLIAAEEASAAAIQIPSELKLKRVFAAEQFETKGSVSARSSGLAYVSNGEATARFETKVPGEYTFTVQAQGSQAGDEPARCRIQLDDQKAEVHDVPGDRQNKTITWKATLPAGKHALKIAFTNDFYDPDSENPKRRDRNLYVTASRVEGPKELKREHYSESHRRLVTQTPGKSTKPIDAARQVLGPFLRRAYRRPITDDELEVVLAAFQLADYRGESYERSLQVAVQTALVTPQFLFRMEKRPEGLKESERHVLGDYEMASRLSYFLWSSMPDEELFQIADSGLLQRDEVLDQQVRRMLRDPKAEEFVKNFVGQWLGLRKLGETEPDRELFPMYNEQLAEDMARETEMLFTEILKEDKSVVELINADYTFVNEPLAKLYGLEGVKGRQFRKVSLADSPRRGLISHAGILTLTSFPNRTSPVKRGEWVLENILGEAPPPAPANVPGLEETQSANPNLSFREQLTLHQKDPICSSCHKLMDGIGFGLQNFDAVGRWREQEGEFKIDARGDLPDGSSFNGPRELIQILSAKPDHFTRCMTEKMLTYALGRGLKWYDKCTVDEIVAETRSGDYRMSRLISALVKSPPFRSQQLEQ</sequence>
<feature type="domain" description="Carbohydrate binding module xylan-binding" evidence="8">
    <location>
        <begin position="417"/>
        <end position="514"/>
    </location>
</feature>
<dbReference type="InterPro" id="IPR013042">
    <property type="entry name" value="DUF1592"/>
</dbReference>
<feature type="region of interest" description="Disordered" evidence="1">
    <location>
        <begin position="80"/>
        <end position="158"/>
    </location>
</feature>
<feature type="domain" description="DUF1588" evidence="4">
    <location>
        <begin position="752"/>
        <end position="851"/>
    </location>
</feature>
<dbReference type="Proteomes" id="UP000006860">
    <property type="component" value="Chromosome"/>
</dbReference>
<name>F0SRY3_RUBBR</name>
<accession>F0SRY3</accession>
<dbReference type="eggNOG" id="COG0551">
    <property type="taxonomic scope" value="Bacteria"/>
</dbReference>
<dbReference type="Pfam" id="PF07631">
    <property type="entry name" value="PSD4"/>
    <property type="match status" value="1"/>
</dbReference>
<feature type="domain" description="DUF1587" evidence="3">
    <location>
        <begin position="303"/>
        <end position="366"/>
    </location>
</feature>
<dbReference type="HOGENOM" id="CLU_007458_0_0_0"/>
<dbReference type="Pfam" id="PF07626">
    <property type="entry name" value="PSD3"/>
    <property type="match status" value="1"/>
</dbReference>
<feature type="region of interest" description="Disordered" evidence="1">
    <location>
        <begin position="507"/>
        <end position="527"/>
    </location>
</feature>
<dbReference type="STRING" id="756272.Plabr_2699"/>